<evidence type="ECO:0000256" key="1">
    <source>
        <dbReference type="ARBA" id="ARBA00004123"/>
    </source>
</evidence>
<keyword evidence="3" id="KW-0677">Repeat</keyword>
<evidence type="ECO:0000256" key="10">
    <source>
        <dbReference type="SAM" id="MobiDB-lite"/>
    </source>
</evidence>
<keyword evidence="2" id="KW-0479">Metal-binding</keyword>
<sequence>MLQRATGQARARGIRWLVASATPPVHRSPNGKTLTQHRSPPPVLSSCLLRRRQPPSPPPTIELPSPPLTVVSAGAESPSSPPATSPPSPPLASELPSPPPTIELTSPPPTIVSAGAESPSPPPTVVSTGAESPDIAALVPSSSRHPEACLAAAPYPSPPVRRAALSRRPTARLATRPQSRARRGSVPPPRGIQQFSKRSSSEMKHPRQNQGEEVSLALSLSTDSSTDSSARLASAKKARRGPVVATSGEGEFVCKTCSRAFASFQALGGHRTSHLRGRNGLDLGVVGDKALRQHRDKHECHICGLGFEMGQALGGHMRRHREEMAGAGSSADEWVWRPEEVAEHTAEPPVLLELFA</sequence>
<evidence type="ECO:0000313" key="12">
    <source>
        <dbReference type="EMBL" id="KAG8061529.1"/>
    </source>
</evidence>
<organism evidence="12 13">
    <name type="scientific">Zizania palustris</name>
    <name type="common">Northern wild rice</name>
    <dbReference type="NCBI Taxonomy" id="103762"/>
    <lineage>
        <taxon>Eukaryota</taxon>
        <taxon>Viridiplantae</taxon>
        <taxon>Streptophyta</taxon>
        <taxon>Embryophyta</taxon>
        <taxon>Tracheophyta</taxon>
        <taxon>Spermatophyta</taxon>
        <taxon>Magnoliopsida</taxon>
        <taxon>Liliopsida</taxon>
        <taxon>Poales</taxon>
        <taxon>Poaceae</taxon>
        <taxon>BOP clade</taxon>
        <taxon>Oryzoideae</taxon>
        <taxon>Oryzeae</taxon>
        <taxon>Zizaniinae</taxon>
        <taxon>Zizania</taxon>
    </lineage>
</organism>
<feature type="compositionally biased region" description="Pro residues" evidence="10">
    <location>
        <begin position="54"/>
        <end position="67"/>
    </location>
</feature>
<reference evidence="12" key="2">
    <citation type="submission" date="2021-02" db="EMBL/GenBank/DDBJ databases">
        <authorList>
            <person name="Kimball J.A."/>
            <person name="Haas M.W."/>
            <person name="Macchietto M."/>
            <person name="Kono T."/>
            <person name="Duquette J."/>
            <person name="Shao M."/>
        </authorList>
    </citation>
    <scope>NUCLEOTIDE SEQUENCE</scope>
    <source>
        <tissue evidence="12">Fresh leaf tissue</tissue>
    </source>
</reference>
<feature type="domain" description="C2H2-type" evidence="11">
    <location>
        <begin position="298"/>
        <end position="325"/>
    </location>
</feature>
<dbReference type="OrthoDB" id="630477at2759"/>
<keyword evidence="7" id="KW-0804">Transcription</keyword>
<evidence type="ECO:0000256" key="8">
    <source>
        <dbReference type="ARBA" id="ARBA00023242"/>
    </source>
</evidence>
<evidence type="ECO:0000256" key="5">
    <source>
        <dbReference type="ARBA" id="ARBA00022833"/>
    </source>
</evidence>
<evidence type="ECO:0000256" key="6">
    <source>
        <dbReference type="ARBA" id="ARBA00023015"/>
    </source>
</evidence>
<dbReference type="PANTHER" id="PTHR26374:SF418">
    <property type="entry name" value="OS05G0460900 PROTEIN"/>
    <property type="match status" value="1"/>
</dbReference>
<feature type="domain" description="C2H2-type" evidence="11">
    <location>
        <begin position="252"/>
        <end position="279"/>
    </location>
</feature>
<feature type="region of interest" description="Disordered" evidence="10">
    <location>
        <begin position="1"/>
        <end position="223"/>
    </location>
</feature>
<comment type="subcellular location">
    <subcellularLocation>
        <location evidence="1">Nucleus</location>
    </subcellularLocation>
</comment>
<dbReference type="Proteomes" id="UP000729402">
    <property type="component" value="Unassembled WGS sequence"/>
</dbReference>
<keyword evidence="4 9" id="KW-0863">Zinc-finger</keyword>
<protein>
    <recommendedName>
        <fullName evidence="11">C2H2-type domain-containing protein</fullName>
    </recommendedName>
</protein>
<feature type="compositionally biased region" description="Pro residues" evidence="10">
    <location>
        <begin position="79"/>
        <end position="110"/>
    </location>
</feature>
<evidence type="ECO:0000256" key="2">
    <source>
        <dbReference type="ARBA" id="ARBA00022723"/>
    </source>
</evidence>
<keyword evidence="13" id="KW-1185">Reference proteome</keyword>
<dbReference type="PROSITE" id="PS00028">
    <property type="entry name" value="ZINC_FINGER_C2H2_1"/>
    <property type="match status" value="2"/>
</dbReference>
<evidence type="ECO:0000256" key="7">
    <source>
        <dbReference type="ARBA" id="ARBA00023163"/>
    </source>
</evidence>
<gene>
    <name evidence="12" type="ORF">GUJ93_ZPchr0003g17635</name>
</gene>
<dbReference type="InterPro" id="IPR013087">
    <property type="entry name" value="Znf_C2H2_type"/>
</dbReference>
<keyword evidence="8" id="KW-0539">Nucleus</keyword>
<dbReference type="GO" id="GO:0005634">
    <property type="term" value="C:nucleus"/>
    <property type="evidence" value="ECO:0007669"/>
    <property type="project" value="UniProtKB-SubCell"/>
</dbReference>
<keyword evidence="5" id="KW-0862">Zinc</keyword>
<evidence type="ECO:0000256" key="9">
    <source>
        <dbReference type="PROSITE-ProRule" id="PRU00042"/>
    </source>
</evidence>
<keyword evidence="6" id="KW-0805">Transcription regulation</keyword>
<comment type="caution">
    <text evidence="12">The sequence shown here is derived from an EMBL/GenBank/DDBJ whole genome shotgun (WGS) entry which is preliminary data.</text>
</comment>
<dbReference type="SMART" id="SM00355">
    <property type="entry name" value="ZnF_C2H2"/>
    <property type="match status" value="2"/>
</dbReference>
<dbReference type="AlphaFoldDB" id="A0A8J5S7B6"/>
<dbReference type="PROSITE" id="PS50157">
    <property type="entry name" value="ZINC_FINGER_C2H2_2"/>
    <property type="match status" value="2"/>
</dbReference>
<proteinExistence type="predicted"/>
<accession>A0A8J5S7B6</accession>
<evidence type="ECO:0000256" key="3">
    <source>
        <dbReference type="ARBA" id="ARBA00022737"/>
    </source>
</evidence>
<evidence type="ECO:0000256" key="4">
    <source>
        <dbReference type="ARBA" id="ARBA00022771"/>
    </source>
</evidence>
<evidence type="ECO:0000313" key="13">
    <source>
        <dbReference type="Proteomes" id="UP000729402"/>
    </source>
</evidence>
<dbReference type="EMBL" id="JAAALK010000286">
    <property type="protein sequence ID" value="KAG8061529.1"/>
    <property type="molecule type" value="Genomic_DNA"/>
</dbReference>
<name>A0A8J5S7B6_ZIZPA</name>
<reference evidence="12" key="1">
    <citation type="journal article" date="2021" name="bioRxiv">
        <title>Whole Genome Assembly and Annotation of Northern Wild Rice, Zizania palustris L., Supports a Whole Genome Duplication in the Zizania Genus.</title>
        <authorList>
            <person name="Haas M."/>
            <person name="Kono T."/>
            <person name="Macchietto M."/>
            <person name="Millas R."/>
            <person name="McGilp L."/>
            <person name="Shao M."/>
            <person name="Duquette J."/>
            <person name="Hirsch C.N."/>
            <person name="Kimball J."/>
        </authorList>
    </citation>
    <scope>NUCLEOTIDE SEQUENCE</scope>
    <source>
        <tissue evidence="12">Fresh leaf tissue</tissue>
    </source>
</reference>
<evidence type="ECO:0000259" key="11">
    <source>
        <dbReference type="PROSITE" id="PS50157"/>
    </source>
</evidence>
<dbReference type="GO" id="GO:0008270">
    <property type="term" value="F:zinc ion binding"/>
    <property type="evidence" value="ECO:0007669"/>
    <property type="project" value="UniProtKB-KW"/>
</dbReference>
<dbReference type="PANTHER" id="PTHR26374">
    <property type="entry name" value="ZINC FINGER PROTEIN ZAT5"/>
    <property type="match status" value="1"/>
</dbReference>
<dbReference type="Pfam" id="PF13912">
    <property type="entry name" value="zf-C2H2_6"/>
    <property type="match status" value="2"/>
</dbReference>